<dbReference type="CDD" id="cd00009">
    <property type="entry name" value="AAA"/>
    <property type="match status" value="1"/>
</dbReference>
<reference evidence="2 3" key="1">
    <citation type="submission" date="2019-04" db="EMBL/GenBank/DDBJ databases">
        <title>Lampropedia sp YIM MLB12 draf genome.</title>
        <authorList>
            <person name="Wang Y.-X."/>
        </authorList>
    </citation>
    <scope>NUCLEOTIDE SEQUENCE [LARGE SCALE GENOMIC DNA]</scope>
    <source>
        <strain evidence="2 3">YIM MLB12</strain>
    </source>
</reference>
<name>A0A4S5BMU5_9BURK</name>
<evidence type="ECO:0000259" key="1">
    <source>
        <dbReference type="SMART" id="SM00382"/>
    </source>
</evidence>
<comment type="caution">
    <text evidence="2">The sequence shown here is derived from an EMBL/GenBank/DDBJ whole genome shotgun (WGS) entry which is preliminary data.</text>
</comment>
<proteinExistence type="predicted"/>
<dbReference type="SUPFAM" id="SSF52540">
    <property type="entry name" value="P-loop containing nucleoside triphosphate hydrolases"/>
    <property type="match status" value="1"/>
</dbReference>
<feature type="domain" description="AAA+ ATPase" evidence="1">
    <location>
        <begin position="112"/>
        <end position="240"/>
    </location>
</feature>
<dbReference type="PANTHER" id="PTHR30050">
    <property type="entry name" value="CHROMOSOMAL REPLICATION INITIATOR PROTEIN DNAA"/>
    <property type="match status" value="1"/>
</dbReference>
<dbReference type="Pfam" id="PF01695">
    <property type="entry name" value="IstB_IS21"/>
    <property type="match status" value="1"/>
</dbReference>
<dbReference type="EMBL" id="SSWX01000015">
    <property type="protein sequence ID" value="THJ32393.1"/>
    <property type="molecule type" value="Genomic_DNA"/>
</dbReference>
<dbReference type="GO" id="GO:0005524">
    <property type="term" value="F:ATP binding"/>
    <property type="evidence" value="ECO:0007669"/>
    <property type="project" value="InterPro"/>
</dbReference>
<dbReference type="OrthoDB" id="9773429at2"/>
<dbReference type="AlphaFoldDB" id="A0A4S5BMU5"/>
<accession>A0A4S5BMU5</accession>
<dbReference type="InterPro" id="IPR002611">
    <property type="entry name" value="IstB_ATP-bd"/>
</dbReference>
<evidence type="ECO:0000313" key="3">
    <source>
        <dbReference type="Proteomes" id="UP000306236"/>
    </source>
</evidence>
<dbReference type="RefSeq" id="WP_136406891.1">
    <property type="nucleotide sequence ID" value="NZ_SSWX01000015.1"/>
</dbReference>
<dbReference type="InterPro" id="IPR027417">
    <property type="entry name" value="P-loop_NTPase"/>
</dbReference>
<evidence type="ECO:0000313" key="2">
    <source>
        <dbReference type="EMBL" id="THJ32393.1"/>
    </source>
</evidence>
<dbReference type="SMART" id="SM00382">
    <property type="entry name" value="AAA"/>
    <property type="match status" value="1"/>
</dbReference>
<dbReference type="GO" id="GO:0006260">
    <property type="term" value="P:DNA replication"/>
    <property type="evidence" value="ECO:0007669"/>
    <property type="project" value="TreeGrafter"/>
</dbReference>
<organism evidence="2 3">
    <name type="scientific">Lampropedia aestuarii</name>
    <dbReference type="NCBI Taxonomy" id="2562762"/>
    <lineage>
        <taxon>Bacteria</taxon>
        <taxon>Pseudomonadati</taxon>
        <taxon>Pseudomonadota</taxon>
        <taxon>Betaproteobacteria</taxon>
        <taxon>Burkholderiales</taxon>
        <taxon>Comamonadaceae</taxon>
        <taxon>Lampropedia</taxon>
    </lineage>
</organism>
<gene>
    <name evidence="2" type="ORF">E8K88_11875</name>
</gene>
<dbReference type="Gene3D" id="3.40.50.300">
    <property type="entry name" value="P-loop containing nucleotide triphosphate hydrolases"/>
    <property type="match status" value="1"/>
</dbReference>
<protein>
    <submittedName>
        <fullName evidence="2">AAA family ATPase</fullName>
    </submittedName>
</protein>
<sequence length="260" mass="29275">MTFDTIIHNPPLERAAHCETHGDYIGKCHMRSVWLGCPKCSVEKQAREESEQAAHDERVKTQEWNAKIERAGIPPRFRDRTISGYVATTPEQRAAVAFARDYAMNFEQVRDSGRCALFLGKPGTGKTHLATAIGLHAMRKHHAKVMFTTVLRAVRMVKDSWIKGSGVSESQVIQSMVEPDLLILDEVGVQFGSEFEKNILFDVFNERYELRKPTILLSNLTKDEVQSFVGERVMDRIKEDGGAVVAFTWDSHRKNVTAGG</sequence>
<dbReference type="Proteomes" id="UP000306236">
    <property type="component" value="Unassembled WGS sequence"/>
</dbReference>
<dbReference type="PANTHER" id="PTHR30050:SF4">
    <property type="entry name" value="ATP-BINDING PROTEIN RV3427C IN INSERTION SEQUENCE-RELATED"/>
    <property type="match status" value="1"/>
</dbReference>
<dbReference type="InterPro" id="IPR003593">
    <property type="entry name" value="AAA+_ATPase"/>
</dbReference>
<keyword evidence="3" id="KW-1185">Reference proteome</keyword>